<gene>
    <name evidence="5" type="ordered locus">Sked_18820</name>
</gene>
<dbReference type="PROSITE" id="PS50977">
    <property type="entry name" value="HTH_TETR_2"/>
    <property type="match status" value="1"/>
</dbReference>
<name>D1BH87_SANKS</name>
<dbReference type="GO" id="GO:0000976">
    <property type="term" value="F:transcription cis-regulatory region binding"/>
    <property type="evidence" value="ECO:0007669"/>
    <property type="project" value="TreeGrafter"/>
</dbReference>
<reference evidence="5 6" key="1">
    <citation type="journal article" date="2009" name="Stand. Genomic Sci.">
        <title>Complete genome sequence of Sanguibacter keddieii type strain (ST-74).</title>
        <authorList>
            <person name="Ivanova N."/>
            <person name="Sikorski J."/>
            <person name="Sims D."/>
            <person name="Brettin T."/>
            <person name="Detter J.C."/>
            <person name="Han C."/>
            <person name="Lapidus A."/>
            <person name="Copeland A."/>
            <person name="Glavina Del Rio T."/>
            <person name="Nolan M."/>
            <person name="Chen F."/>
            <person name="Lucas S."/>
            <person name="Tice H."/>
            <person name="Cheng J.F."/>
            <person name="Bruce D."/>
            <person name="Goodwin L."/>
            <person name="Pitluck S."/>
            <person name="Pati A."/>
            <person name="Mavromatis K."/>
            <person name="Chen A."/>
            <person name="Palaniappan K."/>
            <person name="D'haeseleer P."/>
            <person name="Chain P."/>
            <person name="Bristow J."/>
            <person name="Eisen J.A."/>
            <person name="Markowitz V."/>
            <person name="Hugenholtz P."/>
            <person name="Goker M."/>
            <person name="Pukall R."/>
            <person name="Klenk H.P."/>
            <person name="Kyrpides N.C."/>
        </authorList>
    </citation>
    <scope>NUCLEOTIDE SEQUENCE [LARGE SCALE GENOMIC DNA]</scope>
    <source>
        <strain evidence="6">ATCC 51767 / DSM 10542 / NCFB 3025 / ST-74</strain>
    </source>
</reference>
<dbReference type="InterPro" id="IPR050109">
    <property type="entry name" value="HTH-type_TetR-like_transc_reg"/>
</dbReference>
<dbReference type="InterPro" id="IPR023772">
    <property type="entry name" value="DNA-bd_HTH_TetR-type_CS"/>
</dbReference>
<dbReference type="PRINTS" id="PR00455">
    <property type="entry name" value="HTHTETR"/>
</dbReference>
<dbReference type="EMBL" id="CP001819">
    <property type="protein sequence ID" value="ACZ21807.1"/>
    <property type="molecule type" value="Genomic_DNA"/>
</dbReference>
<feature type="region of interest" description="Disordered" evidence="3">
    <location>
        <begin position="1"/>
        <end position="22"/>
    </location>
</feature>
<keyword evidence="1 2" id="KW-0238">DNA-binding</keyword>
<protein>
    <submittedName>
        <fullName evidence="5">Transcriptional regulator</fullName>
    </submittedName>
</protein>
<proteinExistence type="predicted"/>
<evidence type="ECO:0000313" key="6">
    <source>
        <dbReference type="Proteomes" id="UP000000322"/>
    </source>
</evidence>
<dbReference type="STRING" id="446469.Sked_18820"/>
<dbReference type="InterPro" id="IPR001647">
    <property type="entry name" value="HTH_TetR"/>
</dbReference>
<dbReference type="Proteomes" id="UP000000322">
    <property type="component" value="Chromosome"/>
</dbReference>
<dbReference type="Pfam" id="PF00440">
    <property type="entry name" value="TetR_N"/>
    <property type="match status" value="1"/>
</dbReference>
<dbReference type="KEGG" id="ske:Sked_18820"/>
<evidence type="ECO:0000313" key="5">
    <source>
        <dbReference type="EMBL" id="ACZ21807.1"/>
    </source>
</evidence>
<dbReference type="SUPFAM" id="SSF46689">
    <property type="entry name" value="Homeodomain-like"/>
    <property type="match status" value="1"/>
</dbReference>
<dbReference type="Gene3D" id="1.10.10.60">
    <property type="entry name" value="Homeodomain-like"/>
    <property type="match status" value="1"/>
</dbReference>
<dbReference type="OrthoDB" id="7186128at2"/>
<accession>D1BH87</accession>
<dbReference type="PANTHER" id="PTHR30055">
    <property type="entry name" value="HTH-TYPE TRANSCRIPTIONAL REGULATOR RUTR"/>
    <property type="match status" value="1"/>
</dbReference>
<dbReference type="InterPro" id="IPR009057">
    <property type="entry name" value="Homeodomain-like_sf"/>
</dbReference>
<evidence type="ECO:0000259" key="4">
    <source>
        <dbReference type="PROSITE" id="PS50977"/>
    </source>
</evidence>
<dbReference type="Gene3D" id="1.10.357.10">
    <property type="entry name" value="Tetracycline Repressor, domain 2"/>
    <property type="match status" value="1"/>
</dbReference>
<dbReference type="HOGENOM" id="CLU_069356_27_0_11"/>
<dbReference type="InterPro" id="IPR036271">
    <property type="entry name" value="Tet_transcr_reg_TetR-rel_C_sf"/>
</dbReference>
<dbReference type="eggNOG" id="COG1309">
    <property type="taxonomic scope" value="Bacteria"/>
</dbReference>
<evidence type="ECO:0000256" key="3">
    <source>
        <dbReference type="SAM" id="MobiDB-lite"/>
    </source>
</evidence>
<dbReference type="SUPFAM" id="SSF48498">
    <property type="entry name" value="Tetracyclin repressor-like, C-terminal domain"/>
    <property type="match status" value="1"/>
</dbReference>
<sequence>MTDTPATARKRGRPAAHERDARRDEILRAATTTFLAHGYSATTLDQIATAAQVTKRTVYTYVGDKAAVFTAVVDQLHRDVIAQGAPVNQTGHDADQTPSTTLLDLCTRIVDTLHSDHGTGLHRLVIAEAPGFPDLAATFYATGPERYVAALADALRARGTSTDGALSPGGAPVGTATAESLFGLLLGEAHRRRLLGLTPAPSAEQARAHAQGALDVLGLGEVAST</sequence>
<keyword evidence="6" id="KW-1185">Reference proteome</keyword>
<feature type="DNA-binding region" description="H-T-H motif" evidence="2">
    <location>
        <begin position="43"/>
        <end position="62"/>
    </location>
</feature>
<organism evidence="5 6">
    <name type="scientific">Sanguibacter keddieii (strain ATCC 51767 / DSM 10542 / NCFB 3025 / ST-74)</name>
    <dbReference type="NCBI Taxonomy" id="446469"/>
    <lineage>
        <taxon>Bacteria</taxon>
        <taxon>Bacillati</taxon>
        <taxon>Actinomycetota</taxon>
        <taxon>Actinomycetes</taxon>
        <taxon>Micrococcales</taxon>
        <taxon>Sanguibacteraceae</taxon>
        <taxon>Sanguibacter</taxon>
    </lineage>
</organism>
<dbReference type="RefSeq" id="WP_012866876.1">
    <property type="nucleotide sequence ID" value="NC_013521.1"/>
</dbReference>
<dbReference type="AlphaFoldDB" id="D1BH87"/>
<dbReference type="InterPro" id="IPR039536">
    <property type="entry name" value="TetR_C_Proteobacteria"/>
</dbReference>
<evidence type="ECO:0000256" key="2">
    <source>
        <dbReference type="PROSITE-ProRule" id="PRU00335"/>
    </source>
</evidence>
<dbReference type="GO" id="GO:0003700">
    <property type="term" value="F:DNA-binding transcription factor activity"/>
    <property type="evidence" value="ECO:0007669"/>
    <property type="project" value="TreeGrafter"/>
</dbReference>
<dbReference type="PROSITE" id="PS01081">
    <property type="entry name" value="HTH_TETR_1"/>
    <property type="match status" value="1"/>
</dbReference>
<evidence type="ECO:0000256" key="1">
    <source>
        <dbReference type="ARBA" id="ARBA00023125"/>
    </source>
</evidence>
<feature type="domain" description="HTH tetR-type" evidence="4">
    <location>
        <begin position="20"/>
        <end position="80"/>
    </location>
</feature>
<dbReference type="PANTHER" id="PTHR30055:SF146">
    <property type="entry name" value="HTH-TYPE TRANSCRIPTIONAL DUAL REGULATOR CECR"/>
    <property type="match status" value="1"/>
</dbReference>
<dbReference type="Pfam" id="PF14246">
    <property type="entry name" value="TetR_C_7"/>
    <property type="match status" value="1"/>
</dbReference>